<dbReference type="AlphaFoldDB" id="A0A484MEG7"/>
<evidence type="ECO:0000259" key="4">
    <source>
        <dbReference type="PROSITE" id="PS50067"/>
    </source>
</evidence>
<comment type="caution">
    <text evidence="3">Lacks conserved residue(s) required for the propagation of feature annotation.</text>
</comment>
<dbReference type="InterPro" id="IPR027640">
    <property type="entry name" value="Kinesin-like_fam"/>
</dbReference>
<dbReference type="Gene3D" id="3.40.850.10">
    <property type="entry name" value="Kinesin motor domain"/>
    <property type="match status" value="1"/>
</dbReference>
<dbReference type="Proteomes" id="UP000595140">
    <property type="component" value="Unassembled WGS sequence"/>
</dbReference>
<dbReference type="GO" id="GO:0005524">
    <property type="term" value="F:ATP binding"/>
    <property type="evidence" value="ECO:0007669"/>
    <property type="project" value="InterPro"/>
</dbReference>
<dbReference type="EMBL" id="OOIL02003368">
    <property type="protein sequence ID" value="VFQ87160.1"/>
    <property type="molecule type" value="Genomic_DNA"/>
</dbReference>
<reference evidence="5 6" key="1">
    <citation type="submission" date="2018-04" db="EMBL/GenBank/DDBJ databases">
        <authorList>
            <person name="Vogel A."/>
        </authorList>
    </citation>
    <scope>NUCLEOTIDE SEQUENCE [LARGE SCALE GENOMIC DNA]</scope>
</reference>
<dbReference type="PANTHER" id="PTHR47972">
    <property type="entry name" value="KINESIN-LIKE PROTEIN KLP-3"/>
    <property type="match status" value="1"/>
</dbReference>
<feature type="domain" description="Kinesin motor" evidence="4">
    <location>
        <begin position="1"/>
        <end position="28"/>
    </location>
</feature>
<evidence type="ECO:0000256" key="3">
    <source>
        <dbReference type="PROSITE-ProRule" id="PRU00283"/>
    </source>
</evidence>
<keyword evidence="6" id="KW-1185">Reference proteome</keyword>
<organism evidence="5 6">
    <name type="scientific">Cuscuta campestris</name>
    <dbReference type="NCBI Taxonomy" id="132261"/>
    <lineage>
        <taxon>Eukaryota</taxon>
        <taxon>Viridiplantae</taxon>
        <taxon>Streptophyta</taxon>
        <taxon>Embryophyta</taxon>
        <taxon>Tracheophyta</taxon>
        <taxon>Spermatophyta</taxon>
        <taxon>Magnoliopsida</taxon>
        <taxon>eudicotyledons</taxon>
        <taxon>Gunneridae</taxon>
        <taxon>Pentapetalae</taxon>
        <taxon>asterids</taxon>
        <taxon>lamiids</taxon>
        <taxon>Solanales</taxon>
        <taxon>Convolvulaceae</taxon>
        <taxon>Cuscuteae</taxon>
        <taxon>Cuscuta</taxon>
        <taxon>Cuscuta subgen. Grammica</taxon>
        <taxon>Cuscuta sect. Cleistogrammica</taxon>
    </lineage>
</organism>
<dbReference type="GO" id="GO:0009536">
    <property type="term" value="C:plastid"/>
    <property type="evidence" value="ECO:0007669"/>
    <property type="project" value="UniProtKB-SubCell"/>
</dbReference>
<dbReference type="SUPFAM" id="SSF52540">
    <property type="entry name" value="P-loop containing nucleoside triphosphate hydrolases"/>
    <property type="match status" value="1"/>
</dbReference>
<evidence type="ECO:0000313" key="5">
    <source>
        <dbReference type="EMBL" id="VFQ87160.1"/>
    </source>
</evidence>
<accession>A0A484MEG7</accession>
<evidence type="ECO:0000256" key="1">
    <source>
        <dbReference type="ARBA" id="ARBA00004474"/>
    </source>
</evidence>
<comment type="subcellular location">
    <subcellularLocation>
        <location evidence="1">Plastid</location>
    </subcellularLocation>
</comment>
<gene>
    <name evidence="5" type="ORF">CCAM_LOCUS28936</name>
</gene>
<proteinExistence type="inferred from homology"/>
<dbReference type="PROSITE" id="PS50067">
    <property type="entry name" value="KINESIN_MOTOR_2"/>
    <property type="match status" value="1"/>
</dbReference>
<dbReference type="GO" id="GO:0015630">
    <property type="term" value="C:microtubule cytoskeleton"/>
    <property type="evidence" value="ECO:0007669"/>
    <property type="project" value="TreeGrafter"/>
</dbReference>
<name>A0A484MEG7_9ASTE</name>
<evidence type="ECO:0000256" key="2">
    <source>
        <dbReference type="ARBA" id="ARBA00023175"/>
    </source>
</evidence>
<evidence type="ECO:0000313" key="6">
    <source>
        <dbReference type="Proteomes" id="UP000595140"/>
    </source>
</evidence>
<sequence>MFVQLNPDHSSYSESISTLKFAERVSGVELGAAKSSKDGKDVKELMEQIASLKDALAKRDEEMAAWERYQEYDARNHQWRET</sequence>
<dbReference type="InterPro" id="IPR036961">
    <property type="entry name" value="Kinesin_motor_dom_sf"/>
</dbReference>
<dbReference type="PANTHER" id="PTHR47972:SF14">
    <property type="entry name" value="KINESIN-LIKE PROTEIN KIN-14J"/>
    <property type="match status" value="1"/>
</dbReference>
<protein>
    <recommendedName>
        <fullName evidence="4">Kinesin motor domain-containing protein</fullName>
    </recommendedName>
</protein>
<dbReference type="GO" id="GO:0008017">
    <property type="term" value="F:microtubule binding"/>
    <property type="evidence" value="ECO:0007669"/>
    <property type="project" value="InterPro"/>
</dbReference>
<dbReference type="GO" id="GO:0007018">
    <property type="term" value="P:microtubule-based movement"/>
    <property type="evidence" value="ECO:0007669"/>
    <property type="project" value="InterPro"/>
</dbReference>
<dbReference type="InterPro" id="IPR001752">
    <property type="entry name" value="Kinesin_motor_dom"/>
</dbReference>
<comment type="similarity">
    <text evidence="3">Belongs to the TRAFAC class myosin-kinesin ATPase superfamily. Kinesin family.</text>
</comment>
<dbReference type="GO" id="GO:0003777">
    <property type="term" value="F:microtubule motor activity"/>
    <property type="evidence" value="ECO:0007669"/>
    <property type="project" value="InterPro"/>
</dbReference>
<dbReference type="InterPro" id="IPR027417">
    <property type="entry name" value="P-loop_NTPase"/>
</dbReference>
<dbReference type="OrthoDB" id="3176171at2759"/>
<keyword evidence="2" id="KW-0505">Motor protein</keyword>